<keyword evidence="1" id="KW-0472">Membrane</keyword>
<evidence type="ECO:0000256" key="1">
    <source>
        <dbReference type="SAM" id="Phobius"/>
    </source>
</evidence>
<evidence type="ECO:0000313" key="5">
    <source>
        <dbReference type="Proteomes" id="UP000515703"/>
    </source>
</evidence>
<gene>
    <name evidence="4" type="ORF">bsdcttw_00830</name>
</gene>
<feature type="transmembrane region" description="Helical" evidence="1">
    <location>
        <begin position="216"/>
        <end position="237"/>
    </location>
</feature>
<evidence type="ECO:0000259" key="3">
    <source>
        <dbReference type="Pfam" id="PF14317"/>
    </source>
</evidence>
<dbReference type="AlphaFoldDB" id="A0A7I8DF74"/>
<evidence type="ECO:0000313" key="4">
    <source>
        <dbReference type="EMBL" id="BCJ97042.1"/>
    </source>
</evidence>
<keyword evidence="2" id="KW-0732">Signal</keyword>
<dbReference type="EMBL" id="AP023368">
    <property type="protein sequence ID" value="BCJ97042.1"/>
    <property type="molecule type" value="Genomic_DNA"/>
</dbReference>
<dbReference type="Proteomes" id="UP000515703">
    <property type="component" value="Chromosome"/>
</dbReference>
<feature type="chain" id="PRO_5029692324" description="YcxB-like C-terminal domain-containing protein" evidence="2">
    <location>
        <begin position="28"/>
        <end position="438"/>
    </location>
</feature>
<keyword evidence="1" id="KW-0812">Transmembrane</keyword>
<sequence length="438" mass="50200">MKNKVLSGLLIAIVLTLAVIPSAHVQAKVQSFSDIYLELSLPDDAIVLTKDSPDTDKGWQTAGIVNVKNEKDSMTKMGVRAIFFDPETKSLVRLLQKQSSQTSKIFNLSLLSDQKKTDFFNSLTDSKEENTKASIEEYPQKEADFFRYNIEITKDNTTMKELIYGTIVNGYTFSFDIYQSNKSTPIDETFVKALVDGTHFTKFLDKAEVEKETKNAAILALAEFAAIIIILVALLVIRKRRIKKQKFQKDVKASALSKFYEAKKAREEQSIKDEVKFINRTKYTDQVIKDFCYYDRFIKHFLTWFVLAILFLAVLVMVYYSKAGILGCLIAVILMFVFVFYQGVSVEKVIERTIKSYDKNKGLDAVFTFYEDYFTLSGIQYISSFPYLQITDIKQHKDYIYLYLGSDKAFYLKKDSFDKESAAFLEYLGPIVKAGNTK</sequence>
<name>A0A7I8DF74_9FIRM</name>
<keyword evidence="1" id="KW-1133">Transmembrane helix</keyword>
<keyword evidence="5" id="KW-1185">Reference proteome</keyword>
<dbReference type="RefSeq" id="WP_185257509.1">
    <property type="nucleotide sequence ID" value="NZ_AP023368.1"/>
</dbReference>
<proteinExistence type="predicted"/>
<organism evidence="4 5">
    <name type="scientific">Anaerocolumna chitinilytica</name>
    <dbReference type="NCBI Taxonomy" id="1727145"/>
    <lineage>
        <taxon>Bacteria</taxon>
        <taxon>Bacillati</taxon>
        <taxon>Bacillota</taxon>
        <taxon>Clostridia</taxon>
        <taxon>Lachnospirales</taxon>
        <taxon>Lachnospiraceae</taxon>
        <taxon>Anaerocolumna</taxon>
    </lineage>
</organism>
<feature type="transmembrane region" description="Helical" evidence="1">
    <location>
        <begin position="301"/>
        <end position="318"/>
    </location>
</feature>
<protein>
    <recommendedName>
        <fullName evidence="3">YcxB-like C-terminal domain-containing protein</fullName>
    </recommendedName>
</protein>
<dbReference type="Pfam" id="PF14317">
    <property type="entry name" value="YcxB"/>
    <property type="match status" value="1"/>
</dbReference>
<dbReference type="InterPro" id="IPR025588">
    <property type="entry name" value="YcxB-like_C"/>
</dbReference>
<feature type="signal peptide" evidence="2">
    <location>
        <begin position="1"/>
        <end position="27"/>
    </location>
</feature>
<feature type="transmembrane region" description="Helical" evidence="1">
    <location>
        <begin position="324"/>
        <end position="344"/>
    </location>
</feature>
<reference evidence="4 5" key="2">
    <citation type="submission" date="2020-08" db="EMBL/GenBank/DDBJ databases">
        <authorList>
            <person name="Ueki A."/>
            <person name="Tonouchi A."/>
        </authorList>
    </citation>
    <scope>NUCLEOTIDE SEQUENCE [LARGE SCALE GENOMIC DNA]</scope>
    <source>
        <strain evidence="4 5">CTTW</strain>
    </source>
</reference>
<evidence type="ECO:0000256" key="2">
    <source>
        <dbReference type="SAM" id="SignalP"/>
    </source>
</evidence>
<reference evidence="4 5" key="1">
    <citation type="submission" date="2020-08" db="EMBL/GenBank/DDBJ databases">
        <title>Draft genome sequencing of an Anaerocolumna strain isolated from anoxic soil subjected to BSD treatment.</title>
        <authorList>
            <person name="Uek A."/>
            <person name="Tonouchi A."/>
        </authorList>
    </citation>
    <scope>NUCLEOTIDE SEQUENCE [LARGE SCALE GENOMIC DNA]</scope>
    <source>
        <strain evidence="4 5">CTTW</strain>
    </source>
</reference>
<accession>A0A7I8DF74</accession>
<feature type="domain" description="YcxB-like C-terminal" evidence="3">
    <location>
        <begin position="369"/>
        <end position="426"/>
    </location>
</feature>
<dbReference type="KEGG" id="acht:bsdcttw_00830"/>